<evidence type="ECO:0000256" key="6">
    <source>
        <dbReference type="ARBA" id="ARBA00022801"/>
    </source>
</evidence>
<keyword evidence="7 10" id="KW-0720">Serine protease</keyword>
<accession>A0ABX3YQY6</accession>
<feature type="active site" description="Charge relay system" evidence="10">
    <location>
        <position position="102"/>
    </location>
</feature>
<evidence type="ECO:0000256" key="1">
    <source>
        <dbReference type="ARBA" id="ARBA00004162"/>
    </source>
</evidence>
<evidence type="ECO:0000313" key="15">
    <source>
        <dbReference type="EMBL" id="OSZ62365.1"/>
    </source>
</evidence>
<keyword evidence="9 12" id="KW-0472">Membrane</keyword>
<feature type="signal peptide" evidence="13">
    <location>
        <begin position="1"/>
        <end position="33"/>
    </location>
</feature>
<evidence type="ECO:0000256" key="9">
    <source>
        <dbReference type="ARBA" id="ARBA00023136"/>
    </source>
</evidence>
<reference evidence="15 16" key="1">
    <citation type="submission" date="2016-12" db="EMBL/GenBank/DDBJ databases">
        <title>Genome Mining:The Detection of Biosynthetic Gene Clusters to Aid in the Expression of Curamycin A produced by Streptomyces sp. strain CZA14.</title>
        <authorList>
            <person name="Durrell K.A."/>
            <person name="Kirby B.M."/>
            <person name="Khan W."/>
            <person name="Mthethwa T."/>
            <person name="Le Roes-Hill M."/>
        </authorList>
    </citation>
    <scope>NUCLEOTIDE SEQUENCE [LARGE SCALE GENOMIC DNA]</scope>
    <source>
        <strain evidence="15 16">CZA14</strain>
    </source>
</reference>
<dbReference type="Proteomes" id="UP000194266">
    <property type="component" value="Unassembled WGS sequence"/>
</dbReference>
<feature type="active site" description="Charge relay system" evidence="10">
    <location>
        <position position="66"/>
    </location>
</feature>
<evidence type="ECO:0000256" key="2">
    <source>
        <dbReference type="ARBA" id="ARBA00011073"/>
    </source>
</evidence>
<evidence type="ECO:0000256" key="7">
    <source>
        <dbReference type="ARBA" id="ARBA00022825"/>
    </source>
</evidence>
<keyword evidence="5 12" id="KW-0812">Transmembrane</keyword>
<dbReference type="NCBIfam" id="TIGR03921">
    <property type="entry name" value="T7SS_mycosin"/>
    <property type="match status" value="1"/>
</dbReference>
<dbReference type="PANTHER" id="PTHR43806:SF11">
    <property type="entry name" value="CEREVISIN-RELATED"/>
    <property type="match status" value="1"/>
</dbReference>
<feature type="domain" description="Peptidase S8/S53" evidence="14">
    <location>
        <begin position="57"/>
        <end position="313"/>
    </location>
</feature>
<proteinExistence type="inferred from homology"/>
<evidence type="ECO:0000313" key="16">
    <source>
        <dbReference type="Proteomes" id="UP000194266"/>
    </source>
</evidence>
<evidence type="ECO:0000256" key="10">
    <source>
        <dbReference type="PROSITE-ProRule" id="PRU01240"/>
    </source>
</evidence>
<keyword evidence="16" id="KW-1185">Reference proteome</keyword>
<feature type="chain" id="PRO_5045697387" evidence="13">
    <location>
        <begin position="34"/>
        <end position="450"/>
    </location>
</feature>
<keyword evidence="6 10" id="KW-0378">Hydrolase</keyword>
<feature type="region of interest" description="Disordered" evidence="11">
    <location>
        <begin position="406"/>
        <end position="450"/>
    </location>
</feature>
<evidence type="ECO:0000256" key="3">
    <source>
        <dbReference type="ARBA" id="ARBA00022475"/>
    </source>
</evidence>
<keyword evidence="4 10" id="KW-0645">Protease</keyword>
<organism evidence="15 16">
    <name type="scientific">Streptomyces pharetrae CZA14</name>
    <dbReference type="NCBI Taxonomy" id="1144883"/>
    <lineage>
        <taxon>Bacteria</taxon>
        <taxon>Bacillati</taxon>
        <taxon>Actinomycetota</taxon>
        <taxon>Actinomycetes</taxon>
        <taxon>Kitasatosporales</taxon>
        <taxon>Streptomycetaceae</taxon>
        <taxon>Streptomyces</taxon>
    </lineage>
</organism>
<evidence type="ECO:0000256" key="12">
    <source>
        <dbReference type="SAM" id="Phobius"/>
    </source>
</evidence>
<comment type="caution">
    <text evidence="15">The sequence shown here is derived from an EMBL/GenBank/DDBJ whole genome shotgun (WGS) entry which is preliminary data.</text>
</comment>
<feature type="region of interest" description="Disordered" evidence="11">
    <location>
        <begin position="320"/>
        <end position="379"/>
    </location>
</feature>
<dbReference type="InterPro" id="IPR023834">
    <property type="entry name" value="T7SS_pept_S8A_mycosin"/>
</dbReference>
<gene>
    <name evidence="15" type="ORF">OQI_00160</name>
</gene>
<feature type="compositionally biased region" description="Polar residues" evidence="11">
    <location>
        <begin position="441"/>
        <end position="450"/>
    </location>
</feature>
<comment type="subcellular location">
    <subcellularLocation>
        <location evidence="1">Cell membrane</location>
        <topology evidence="1">Single-pass membrane protein</topology>
    </subcellularLocation>
</comment>
<evidence type="ECO:0000256" key="5">
    <source>
        <dbReference type="ARBA" id="ARBA00022692"/>
    </source>
</evidence>
<dbReference type="PROSITE" id="PS00136">
    <property type="entry name" value="SUBTILASE_ASP"/>
    <property type="match status" value="1"/>
</dbReference>
<dbReference type="RefSeq" id="WP_086167274.1">
    <property type="nucleotide sequence ID" value="NZ_MRYD01000001.1"/>
</dbReference>
<sequence length="450" mass="45505">MSTNRTGHGRLRAVASAVVGLLLLGGAVTPAHADSTRSQQWHLDAMRAEEMWRTSTGSGITVAVIDSGVDPDNPDLKGRVLDGLDLASKFQAGDEHTDFTGHGTGMAGLIAGTGAYGGGNGAFGLAPGVKVLPVRMPGEHDLNAFAGPSYLSKAIRYAADSGAQVINISMGTVAHSPLLDAAVDYALDRGSLLFAAVGNDGDKGNPVEYPAATPGVVGVASVGKNLRRSSFSQYGPQVDMAAPGEEMVHACGGETGLCKGEGTSDATALASASAALIWSEHPTWTNNQVLRVMLNTIGAPTDGAKRNDSIGYGIVRPRIALQNPGDPGPADVYPLPDLEAAGSPASPSGSASASESTQAPAKADDSGSDASGAKDSGNVSPWVVPGIGAAVVLAALAAAVVVLRRRSRPGTVPPPPSVRPAQQTPYGGGRLTPPGPGGTPQSNPYHRQSP</sequence>
<dbReference type="InterPro" id="IPR015500">
    <property type="entry name" value="Peptidase_S8_subtilisin-rel"/>
</dbReference>
<name>A0ABX3YQY6_9ACTN</name>
<dbReference type="Pfam" id="PF00082">
    <property type="entry name" value="Peptidase_S8"/>
    <property type="match status" value="1"/>
</dbReference>
<dbReference type="PANTHER" id="PTHR43806">
    <property type="entry name" value="PEPTIDASE S8"/>
    <property type="match status" value="1"/>
</dbReference>
<feature type="active site" description="Charge relay system" evidence="10">
    <location>
        <position position="264"/>
    </location>
</feature>
<feature type="transmembrane region" description="Helical" evidence="12">
    <location>
        <begin position="382"/>
        <end position="403"/>
    </location>
</feature>
<feature type="compositionally biased region" description="Low complexity" evidence="11">
    <location>
        <begin position="339"/>
        <end position="356"/>
    </location>
</feature>
<dbReference type="SUPFAM" id="SSF52743">
    <property type="entry name" value="Subtilisin-like"/>
    <property type="match status" value="1"/>
</dbReference>
<dbReference type="EMBL" id="MRYD01000001">
    <property type="protein sequence ID" value="OSZ62365.1"/>
    <property type="molecule type" value="Genomic_DNA"/>
</dbReference>
<dbReference type="InterPro" id="IPR023827">
    <property type="entry name" value="Peptidase_S8_Asp-AS"/>
</dbReference>
<feature type="compositionally biased region" description="Low complexity" evidence="11">
    <location>
        <begin position="368"/>
        <end position="377"/>
    </location>
</feature>
<evidence type="ECO:0000256" key="4">
    <source>
        <dbReference type="ARBA" id="ARBA00022670"/>
    </source>
</evidence>
<evidence type="ECO:0000256" key="8">
    <source>
        <dbReference type="ARBA" id="ARBA00022989"/>
    </source>
</evidence>
<dbReference type="InterPro" id="IPR000209">
    <property type="entry name" value="Peptidase_S8/S53_dom"/>
</dbReference>
<evidence type="ECO:0000259" key="14">
    <source>
        <dbReference type="Pfam" id="PF00082"/>
    </source>
</evidence>
<comment type="similarity">
    <text evidence="2 10">Belongs to the peptidase S8 family.</text>
</comment>
<dbReference type="InterPro" id="IPR036852">
    <property type="entry name" value="Peptidase_S8/S53_dom_sf"/>
</dbReference>
<dbReference type="GO" id="GO:0006508">
    <property type="term" value="P:proteolysis"/>
    <property type="evidence" value="ECO:0007669"/>
    <property type="project" value="UniProtKB-KW"/>
</dbReference>
<keyword evidence="13" id="KW-0732">Signal</keyword>
<dbReference type="GO" id="GO:0008233">
    <property type="term" value="F:peptidase activity"/>
    <property type="evidence" value="ECO:0007669"/>
    <property type="project" value="UniProtKB-KW"/>
</dbReference>
<protein>
    <submittedName>
        <fullName evidence="15">Type VII secretion-associated serine protease mycosin</fullName>
    </submittedName>
</protein>
<evidence type="ECO:0000256" key="11">
    <source>
        <dbReference type="SAM" id="MobiDB-lite"/>
    </source>
</evidence>
<dbReference type="PROSITE" id="PS51892">
    <property type="entry name" value="SUBTILASE"/>
    <property type="match status" value="1"/>
</dbReference>
<dbReference type="Gene3D" id="3.40.50.200">
    <property type="entry name" value="Peptidase S8/S53 domain"/>
    <property type="match status" value="1"/>
</dbReference>
<dbReference type="InterPro" id="IPR050131">
    <property type="entry name" value="Peptidase_S8_subtilisin-like"/>
</dbReference>
<keyword evidence="8 12" id="KW-1133">Transmembrane helix</keyword>
<keyword evidence="3" id="KW-1003">Cell membrane</keyword>
<dbReference type="PRINTS" id="PR00723">
    <property type="entry name" value="SUBTILISIN"/>
</dbReference>
<evidence type="ECO:0000256" key="13">
    <source>
        <dbReference type="SAM" id="SignalP"/>
    </source>
</evidence>